<proteinExistence type="predicted"/>
<reference evidence="1" key="1">
    <citation type="journal article" date="2020" name="Nat. Commun.">
        <title>Large-scale genome sequencing of mycorrhizal fungi provides insights into the early evolution of symbiotic traits.</title>
        <authorList>
            <person name="Miyauchi S."/>
            <person name="Kiss E."/>
            <person name="Kuo A."/>
            <person name="Drula E."/>
            <person name="Kohler A."/>
            <person name="Sanchez-Garcia M."/>
            <person name="Morin E."/>
            <person name="Andreopoulos B."/>
            <person name="Barry K.W."/>
            <person name="Bonito G."/>
            <person name="Buee M."/>
            <person name="Carver A."/>
            <person name="Chen C."/>
            <person name="Cichocki N."/>
            <person name="Clum A."/>
            <person name="Culley D."/>
            <person name="Crous P.W."/>
            <person name="Fauchery L."/>
            <person name="Girlanda M."/>
            <person name="Hayes R.D."/>
            <person name="Keri Z."/>
            <person name="LaButti K."/>
            <person name="Lipzen A."/>
            <person name="Lombard V."/>
            <person name="Magnuson J."/>
            <person name="Maillard F."/>
            <person name="Murat C."/>
            <person name="Nolan M."/>
            <person name="Ohm R.A."/>
            <person name="Pangilinan J."/>
            <person name="Pereira M.F."/>
            <person name="Perotto S."/>
            <person name="Peter M."/>
            <person name="Pfister S."/>
            <person name="Riley R."/>
            <person name="Sitrit Y."/>
            <person name="Stielow J.B."/>
            <person name="Szollosi G."/>
            <person name="Zifcakova L."/>
            <person name="Stursova M."/>
            <person name="Spatafora J.W."/>
            <person name="Tedersoo L."/>
            <person name="Vaario L.M."/>
            <person name="Yamada A."/>
            <person name="Yan M."/>
            <person name="Wang P."/>
            <person name="Xu J."/>
            <person name="Bruns T."/>
            <person name="Baldrian P."/>
            <person name="Vilgalys R."/>
            <person name="Dunand C."/>
            <person name="Henrissat B."/>
            <person name="Grigoriev I.V."/>
            <person name="Hibbett D."/>
            <person name="Nagy L.G."/>
            <person name="Martin F.M."/>
        </authorList>
    </citation>
    <scope>NUCLEOTIDE SEQUENCE</scope>
    <source>
        <strain evidence="1">UP504</strain>
    </source>
</reference>
<dbReference type="AlphaFoldDB" id="A0A9P6AMW8"/>
<keyword evidence="2" id="KW-1185">Reference proteome</keyword>
<protein>
    <submittedName>
        <fullName evidence="1">Uncharacterized protein</fullName>
    </submittedName>
</protein>
<dbReference type="Proteomes" id="UP000886523">
    <property type="component" value="Unassembled WGS sequence"/>
</dbReference>
<comment type="caution">
    <text evidence="1">The sequence shown here is derived from an EMBL/GenBank/DDBJ whole genome shotgun (WGS) entry which is preliminary data.</text>
</comment>
<dbReference type="OrthoDB" id="3232986at2759"/>
<evidence type="ECO:0000313" key="2">
    <source>
        <dbReference type="Proteomes" id="UP000886523"/>
    </source>
</evidence>
<dbReference type="Pfam" id="PF18759">
    <property type="entry name" value="Plavaka"/>
    <property type="match status" value="1"/>
</dbReference>
<gene>
    <name evidence="1" type="ORF">BS47DRAFT_1302591</name>
</gene>
<dbReference type="InterPro" id="IPR041078">
    <property type="entry name" value="Plavaka"/>
</dbReference>
<organism evidence="1 2">
    <name type="scientific">Hydnum rufescens UP504</name>
    <dbReference type="NCBI Taxonomy" id="1448309"/>
    <lineage>
        <taxon>Eukaryota</taxon>
        <taxon>Fungi</taxon>
        <taxon>Dikarya</taxon>
        <taxon>Basidiomycota</taxon>
        <taxon>Agaricomycotina</taxon>
        <taxon>Agaricomycetes</taxon>
        <taxon>Cantharellales</taxon>
        <taxon>Hydnaceae</taxon>
        <taxon>Hydnum</taxon>
    </lineage>
</organism>
<dbReference type="EMBL" id="MU129054">
    <property type="protein sequence ID" value="KAF9508631.1"/>
    <property type="molecule type" value="Genomic_DNA"/>
</dbReference>
<name>A0A9P6AMW8_9AGAM</name>
<evidence type="ECO:0000313" key="1">
    <source>
        <dbReference type="EMBL" id="KAF9508631.1"/>
    </source>
</evidence>
<sequence length="137" mass="15350">MLSFTSAKEMHAQTEKAMVQGPIWTSQIITLKEAEDELQVMFFHNPVQCVKELLGNPAFAGEMDYEASKVFTVDRAMRIYHEMTTGKLWNETQDTLPAGATLAGIILSSDKTHLSVFSGNKVMHPVYMSLGNIQKHM</sequence>
<accession>A0A9P6AMW8</accession>